<gene>
    <name evidence="1" type="ORF">SAMN04488690_4051</name>
</gene>
<dbReference type="Proteomes" id="UP000191133">
    <property type="component" value="Unassembled WGS sequence"/>
</dbReference>
<name>A0A1W1H400_9GAMM</name>
<evidence type="ECO:0000313" key="2">
    <source>
        <dbReference type="Proteomes" id="UP000191133"/>
    </source>
</evidence>
<dbReference type="EMBL" id="FWEU01000007">
    <property type="protein sequence ID" value="SLM26288.1"/>
    <property type="molecule type" value="Genomic_DNA"/>
</dbReference>
<proteinExistence type="predicted"/>
<accession>A0A1W1H400</accession>
<sequence length="249" mass="26321">MGRADARWALWDESSAGPILKMRSGTRGQRSSAWRLQYFGAAGLSALLTALTVRTPSADIAANRADLPPVAAHVRSGPAPSQPLDAVTLQQRLVAYAASLRETTDASEDAFTKAMKITLTPFEPGRAGGEAENQPMLAGYAFHAGYGGLAGGMKVPYHGVSVFRPGERPLTDDPHAPCFWTSAAAGEALAATGYTRGGERAFKRGRLQQYRRTSSDGGTVFYADLLTHVAGGATADTCVYEVRFAGDVP</sequence>
<evidence type="ECO:0000313" key="1">
    <source>
        <dbReference type="EMBL" id="SLM26288.1"/>
    </source>
</evidence>
<reference evidence="2" key="1">
    <citation type="submission" date="2016-10" db="EMBL/GenBank/DDBJ databases">
        <authorList>
            <person name="Varghese N."/>
        </authorList>
    </citation>
    <scope>NUCLEOTIDE SEQUENCE [LARGE SCALE GENOMIC DNA]</scope>
    <source>
        <strain evidence="2">92MFCol6.1</strain>
    </source>
</reference>
<organism evidence="1 2">
    <name type="scientific">Stenotrophomonas indicatrix</name>
    <dbReference type="NCBI Taxonomy" id="2045451"/>
    <lineage>
        <taxon>Bacteria</taxon>
        <taxon>Pseudomonadati</taxon>
        <taxon>Pseudomonadota</taxon>
        <taxon>Gammaproteobacteria</taxon>
        <taxon>Lysobacterales</taxon>
        <taxon>Lysobacteraceae</taxon>
        <taxon>Stenotrophomonas</taxon>
    </lineage>
</organism>
<dbReference type="AlphaFoldDB" id="A0A1W1H400"/>
<protein>
    <submittedName>
        <fullName evidence="1">Uncharacterized protein</fullName>
    </submittedName>
</protein>